<evidence type="ECO:0000256" key="5">
    <source>
        <dbReference type="SAM" id="Coils"/>
    </source>
</evidence>
<keyword evidence="5" id="KW-0175">Coiled coil</keyword>
<feature type="compositionally biased region" description="Basic and acidic residues" evidence="6">
    <location>
        <begin position="190"/>
        <end position="204"/>
    </location>
</feature>
<comment type="caution">
    <text evidence="7">The sequence shown here is derived from an EMBL/GenBank/DDBJ whole genome shotgun (WGS) entry which is preliminary data.</text>
</comment>
<evidence type="ECO:0000256" key="1">
    <source>
        <dbReference type="ARBA" id="ARBA00011408"/>
    </source>
</evidence>
<evidence type="ECO:0000256" key="4">
    <source>
        <dbReference type="ARBA" id="ARBA00043897"/>
    </source>
</evidence>
<feature type="region of interest" description="Disordered" evidence="6">
    <location>
        <begin position="190"/>
        <end position="213"/>
    </location>
</feature>
<dbReference type="EMBL" id="MU003781">
    <property type="protein sequence ID" value="KAF2722679.1"/>
    <property type="molecule type" value="Genomic_DNA"/>
</dbReference>
<dbReference type="SUPFAM" id="SSF48452">
    <property type="entry name" value="TPR-like"/>
    <property type="match status" value="1"/>
</dbReference>
<organism evidence="7 8">
    <name type="scientific">Polychaeton citri CBS 116435</name>
    <dbReference type="NCBI Taxonomy" id="1314669"/>
    <lineage>
        <taxon>Eukaryota</taxon>
        <taxon>Fungi</taxon>
        <taxon>Dikarya</taxon>
        <taxon>Ascomycota</taxon>
        <taxon>Pezizomycotina</taxon>
        <taxon>Dothideomycetes</taxon>
        <taxon>Dothideomycetidae</taxon>
        <taxon>Capnodiales</taxon>
        <taxon>Capnodiaceae</taxon>
        <taxon>Polychaeton</taxon>
    </lineage>
</organism>
<comment type="function">
    <text evidence="4">Inclusion body (IB) resident protein that interacts strongly with lipid droplet (LD) proteins. Involved in LD-mediated IB clearing after protein folding stress, probably by enabling access to the IBs of an LD-stored soluble sterol derivative that acts as a chaperone in inclusion clearing.</text>
</comment>
<dbReference type="PANTHER" id="PTHR31859">
    <property type="entry name" value="TETRATRICOPEPTIDE REPEAT PROTEIN 39 FAMILY MEMBER"/>
    <property type="match status" value="1"/>
</dbReference>
<feature type="region of interest" description="Disordered" evidence="6">
    <location>
        <begin position="140"/>
        <end position="175"/>
    </location>
</feature>
<name>A0A9P4QA90_9PEZI</name>
<evidence type="ECO:0000313" key="8">
    <source>
        <dbReference type="Proteomes" id="UP000799441"/>
    </source>
</evidence>
<dbReference type="GO" id="GO:0005634">
    <property type="term" value="C:nucleus"/>
    <property type="evidence" value="ECO:0007669"/>
    <property type="project" value="TreeGrafter"/>
</dbReference>
<evidence type="ECO:0000256" key="6">
    <source>
        <dbReference type="SAM" id="MobiDB-lite"/>
    </source>
</evidence>
<dbReference type="OrthoDB" id="2154985at2759"/>
<protein>
    <recommendedName>
        <fullName evidence="2">Inclusion body clearance protein IML2</fullName>
    </recommendedName>
    <alternativeName>
        <fullName evidence="3">Inclusion body clearance protein iml2</fullName>
    </alternativeName>
</protein>
<keyword evidence="8" id="KW-1185">Reference proteome</keyword>
<sequence length="679" mass="75962">MAGVAHIMNDDVAKADTELADGTSPFHKLGRAVTLFLRATLGFEKEIMEQAAARLAEAEEAAAEHHRRAVRDPSTAHQSRIYPPGSEYALCQAEAQLMSAVVGVLNESLTESLRGFYKLRKAFATLHELSEVEKRFFEKQKLGGSSRASMDSSMGSSSKHAAGSGSGVLTPDTRADYDDVDDDLEFVDADEAHERQPTSKEYEGHLSSSLSGMNVEDHAGEGLKYGVQLQAAGFPSGATATSKSAAEEADEDIDISLYSDDPIDLFIHAGTSLCYGLLQLMLSMVPPAFSKLLSIFSFRGDRRNGLRKLWAATKYKQNINGALAGLITLAFHNGAIAFCDIITYNALPKDRLKKLLREMRAEYPQSMLWILEESRMLAAEHELEKALELTSSDKSSSLKQVEALKIFERSLCQMYLHRYEECAQGFIKCCDLNNWSHALYYYIAGICNVELYRTNLSNSDLEKAQKFARRAEELIRTVPQHTGKKRFMARQLPFDVFVTRKIAKWEARAQHRKCSLVEAIGVSPIEEMIYFWNGFKKMQKSQLRTALDRLEWSETQPGWKDEPLDEKCIHNVLSGSILRFMGETTKAKATLETGTLSRELHALKACDHADTWTLPVATYEMSVCLWQEAGGENSDTEKLQECSEWLAKVEHWESFDLDARVGMKVTTARETLKYCGVVA</sequence>
<dbReference type="InterPro" id="IPR011990">
    <property type="entry name" value="TPR-like_helical_dom_sf"/>
</dbReference>
<dbReference type="Pfam" id="PF10300">
    <property type="entry name" value="Iml2-TPR_39"/>
    <property type="match status" value="1"/>
</dbReference>
<evidence type="ECO:0000313" key="7">
    <source>
        <dbReference type="EMBL" id="KAF2722679.1"/>
    </source>
</evidence>
<proteinExistence type="predicted"/>
<evidence type="ECO:0000256" key="3">
    <source>
        <dbReference type="ARBA" id="ARBA00019539"/>
    </source>
</evidence>
<feature type="compositionally biased region" description="Low complexity" evidence="6">
    <location>
        <begin position="143"/>
        <end position="163"/>
    </location>
</feature>
<gene>
    <name evidence="7" type="ORF">K431DRAFT_43356</name>
</gene>
<accession>A0A9P4QA90</accession>
<dbReference type="InterPro" id="IPR019412">
    <property type="entry name" value="IML2/TPR_39"/>
</dbReference>
<dbReference type="GO" id="GO:0005741">
    <property type="term" value="C:mitochondrial outer membrane"/>
    <property type="evidence" value="ECO:0007669"/>
    <property type="project" value="TreeGrafter"/>
</dbReference>
<reference evidence="7" key="1">
    <citation type="journal article" date="2020" name="Stud. Mycol.">
        <title>101 Dothideomycetes genomes: a test case for predicting lifestyles and emergence of pathogens.</title>
        <authorList>
            <person name="Haridas S."/>
            <person name="Albert R."/>
            <person name="Binder M."/>
            <person name="Bloem J."/>
            <person name="Labutti K."/>
            <person name="Salamov A."/>
            <person name="Andreopoulos B."/>
            <person name="Baker S."/>
            <person name="Barry K."/>
            <person name="Bills G."/>
            <person name="Bluhm B."/>
            <person name="Cannon C."/>
            <person name="Castanera R."/>
            <person name="Culley D."/>
            <person name="Daum C."/>
            <person name="Ezra D."/>
            <person name="Gonzalez J."/>
            <person name="Henrissat B."/>
            <person name="Kuo A."/>
            <person name="Liang C."/>
            <person name="Lipzen A."/>
            <person name="Lutzoni F."/>
            <person name="Magnuson J."/>
            <person name="Mondo S."/>
            <person name="Nolan M."/>
            <person name="Ohm R."/>
            <person name="Pangilinan J."/>
            <person name="Park H.-J."/>
            <person name="Ramirez L."/>
            <person name="Alfaro M."/>
            <person name="Sun H."/>
            <person name="Tritt A."/>
            <person name="Yoshinaga Y."/>
            <person name="Zwiers L.-H."/>
            <person name="Turgeon B."/>
            <person name="Goodwin S."/>
            <person name="Spatafora J."/>
            <person name="Crous P."/>
            <person name="Grigoriev I."/>
        </authorList>
    </citation>
    <scope>NUCLEOTIDE SEQUENCE</scope>
    <source>
        <strain evidence="7">CBS 116435</strain>
    </source>
</reference>
<dbReference type="PANTHER" id="PTHR31859:SF1">
    <property type="entry name" value="TETRATRICOPEPTIDE REPEAT PROTEIN 39C"/>
    <property type="match status" value="1"/>
</dbReference>
<evidence type="ECO:0000256" key="2">
    <source>
        <dbReference type="ARBA" id="ARBA00018424"/>
    </source>
</evidence>
<comment type="subunit">
    <text evidence="1">Interacts with lipid droplet proteins.</text>
</comment>
<dbReference type="GO" id="GO:0005829">
    <property type="term" value="C:cytosol"/>
    <property type="evidence" value="ECO:0007669"/>
    <property type="project" value="TreeGrafter"/>
</dbReference>
<dbReference type="AlphaFoldDB" id="A0A9P4QA90"/>
<dbReference type="Proteomes" id="UP000799441">
    <property type="component" value="Unassembled WGS sequence"/>
</dbReference>
<feature type="coiled-coil region" evidence="5">
    <location>
        <begin position="41"/>
        <end position="68"/>
    </location>
</feature>